<evidence type="ECO:0000313" key="2">
    <source>
        <dbReference type="EMBL" id="TNN30573.1"/>
    </source>
</evidence>
<gene>
    <name evidence="2" type="ORF">EYF80_059275</name>
</gene>
<keyword evidence="3" id="KW-1185">Reference proteome</keyword>
<organism evidence="2 3">
    <name type="scientific">Liparis tanakae</name>
    <name type="common">Tanaka's snailfish</name>
    <dbReference type="NCBI Taxonomy" id="230148"/>
    <lineage>
        <taxon>Eukaryota</taxon>
        <taxon>Metazoa</taxon>
        <taxon>Chordata</taxon>
        <taxon>Craniata</taxon>
        <taxon>Vertebrata</taxon>
        <taxon>Euteleostomi</taxon>
        <taxon>Actinopterygii</taxon>
        <taxon>Neopterygii</taxon>
        <taxon>Teleostei</taxon>
        <taxon>Neoteleostei</taxon>
        <taxon>Acanthomorphata</taxon>
        <taxon>Eupercaria</taxon>
        <taxon>Perciformes</taxon>
        <taxon>Cottioidei</taxon>
        <taxon>Cottales</taxon>
        <taxon>Liparidae</taxon>
        <taxon>Liparis</taxon>
    </lineage>
</organism>
<sequence length="75" mass="8584">MKTPTAPNPPKDEDNAMKIDSRNVRAAVERQEEEEEEEEGNKGTGRSDSERKGEGEKRKRMKAVSTLKWIRGARR</sequence>
<feature type="compositionally biased region" description="Basic and acidic residues" evidence="1">
    <location>
        <begin position="10"/>
        <end position="30"/>
    </location>
</feature>
<feature type="region of interest" description="Disordered" evidence="1">
    <location>
        <begin position="1"/>
        <end position="75"/>
    </location>
</feature>
<reference evidence="2 3" key="1">
    <citation type="submission" date="2019-03" db="EMBL/GenBank/DDBJ databases">
        <title>First draft genome of Liparis tanakae, snailfish: a comprehensive survey of snailfish specific genes.</title>
        <authorList>
            <person name="Kim W."/>
            <person name="Song I."/>
            <person name="Jeong J.-H."/>
            <person name="Kim D."/>
            <person name="Kim S."/>
            <person name="Ryu S."/>
            <person name="Song J.Y."/>
            <person name="Lee S.K."/>
        </authorList>
    </citation>
    <scope>NUCLEOTIDE SEQUENCE [LARGE SCALE GENOMIC DNA]</scope>
    <source>
        <tissue evidence="2">Muscle</tissue>
    </source>
</reference>
<accession>A0A4Z2EP54</accession>
<protein>
    <submittedName>
        <fullName evidence="2">Uncharacterized protein</fullName>
    </submittedName>
</protein>
<name>A0A4Z2EP54_9TELE</name>
<evidence type="ECO:0000256" key="1">
    <source>
        <dbReference type="SAM" id="MobiDB-lite"/>
    </source>
</evidence>
<dbReference type="EMBL" id="SRLO01004336">
    <property type="protein sequence ID" value="TNN30573.1"/>
    <property type="molecule type" value="Genomic_DNA"/>
</dbReference>
<feature type="compositionally biased region" description="Basic and acidic residues" evidence="1">
    <location>
        <begin position="45"/>
        <end position="57"/>
    </location>
</feature>
<dbReference type="AlphaFoldDB" id="A0A4Z2EP54"/>
<proteinExistence type="predicted"/>
<comment type="caution">
    <text evidence="2">The sequence shown here is derived from an EMBL/GenBank/DDBJ whole genome shotgun (WGS) entry which is preliminary data.</text>
</comment>
<dbReference type="Proteomes" id="UP000314294">
    <property type="component" value="Unassembled WGS sequence"/>
</dbReference>
<evidence type="ECO:0000313" key="3">
    <source>
        <dbReference type="Proteomes" id="UP000314294"/>
    </source>
</evidence>